<dbReference type="PANTHER" id="PTHR43792">
    <property type="entry name" value="GNAT FAMILY, PUTATIVE (AFU_ORTHOLOGUE AFUA_3G00765)-RELATED-RELATED"/>
    <property type="match status" value="1"/>
</dbReference>
<comment type="caution">
    <text evidence="2">The sequence shown here is derived from an EMBL/GenBank/DDBJ whole genome shotgun (WGS) entry which is preliminary data.</text>
</comment>
<evidence type="ECO:0000313" key="2">
    <source>
        <dbReference type="EMBL" id="KGM86686.1"/>
    </source>
</evidence>
<dbReference type="SUPFAM" id="SSF55729">
    <property type="entry name" value="Acyl-CoA N-acyltransferases (Nat)"/>
    <property type="match status" value="1"/>
</dbReference>
<dbReference type="InterPro" id="IPR016181">
    <property type="entry name" value="Acyl_CoA_acyltransferase"/>
</dbReference>
<organism evidence="2 3">
    <name type="scientific">Roseovarius mucosus DSM 17069</name>
    <dbReference type="NCBI Taxonomy" id="1288298"/>
    <lineage>
        <taxon>Bacteria</taxon>
        <taxon>Pseudomonadati</taxon>
        <taxon>Pseudomonadota</taxon>
        <taxon>Alphaproteobacteria</taxon>
        <taxon>Rhodobacterales</taxon>
        <taxon>Roseobacteraceae</taxon>
        <taxon>Roseovarius</taxon>
    </lineage>
</organism>
<reference evidence="2 3" key="1">
    <citation type="submission" date="2013-01" db="EMBL/GenBank/DDBJ databases">
        <authorList>
            <person name="Fiebig A."/>
            <person name="Goeker M."/>
            <person name="Klenk H.-P.P."/>
        </authorList>
    </citation>
    <scope>NUCLEOTIDE SEQUENCE [LARGE SCALE GENOMIC DNA]</scope>
    <source>
        <strain evidence="2 3">DSM 17069</strain>
    </source>
</reference>
<name>A0A0A0HI93_9RHOB</name>
<dbReference type="Pfam" id="PF13302">
    <property type="entry name" value="Acetyltransf_3"/>
    <property type="match status" value="1"/>
</dbReference>
<dbReference type="EMBL" id="AONH01000016">
    <property type="protein sequence ID" value="KGM86686.1"/>
    <property type="molecule type" value="Genomic_DNA"/>
</dbReference>
<dbReference type="eggNOG" id="COG1670">
    <property type="taxonomic scope" value="Bacteria"/>
</dbReference>
<proteinExistence type="predicted"/>
<gene>
    <name evidence="2" type="ORF">rosmuc_02979</name>
</gene>
<dbReference type="InterPro" id="IPR051531">
    <property type="entry name" value="N-acetyltransferase"/>
</dbReference>
<evidence type="ECO:0000259" key="1">
    <source>
        <dbReference type="PROSITE" id="PS51186"/>
    </source>
</evidence>
<keyword evidence="2" id="KW-0808">Transferase</keyword>
<feature type="domain" description="N-acetyltransferase" evidence="1">
    <location>
        <begin position="17"/>
        <end position="190"/>
    </location>
</feature>
<evidence type="ECO:0000313" key="3">
    <source>
        <dbReference type="Proteomes" id="UP000030021"/>
    </source>
</evidence>
<dbReference type="HOGENOM" id="CLU_013985_3_1_5"/>
<dbReference type="RefSeq" id="WP_052115209.1">
    <property type="nucleotide sequence ID" value="NZ_KN293975.1"/>
</dbReference>
<dbReference type="InterPro" id="IPR000182">
    <property type="entry name" value="GNAT_dom"/>
</dbReference>
<dbReference type="AlphaFoldDB" id="A0A0A0HI93"/>
<accession>A0A0A0HI93</accession>
<dbReference type="PANTHER" id="PTHR43792:SF16">
    <property type="entry name" value="N-ACETYLTRANSFERASE DOMAIN-CONTAINING PROTEIN"/>
    <property type="match status" value="1"/>
</dbReference>
<dbReference type="PROSITE" id="PS51186">
    <property type="entry name" value="GNAT"/>
    <property type="match status" value="1"/>
</dbReference>
<dbReference type="Gene3D" id="3.40.630.30">
    <property type="match status" value="1"/>
</dbReference>
<dbReference type="PATRIC" id="fig|1288298.3.peg.2992"/>
<dbReference type="GO" id="GO:0016747">
    <property type="term" value="F:acyltransferase activity, transferring groups other than amino-acyl groups"/>
    <property type="evidence" value="ECO:0007669"/>
    <property type="project" value="InterPro"/>
</dbReference>
<dbReference type="Proteomes" id="UP000030021">
    <property type="component" value="Unassembled WGS sequence"/>
</dbReference>
<sequence length="198" mass="21859">MIRPIAQRALVLDTPRLRLRPWAAEDEDLCLDLLCDPAVMRFVGQALTEAEARAHMPNALRRGAGGRLGIWCVLDRATGEKIGDGVLTPVPIETEAPDWAQLVPDAYPEVEIEVGYLLKPGAWGQGFATEICDRLLRFAFQQTALAQVVACTDPVNRASQNVLRKCGMRDCGPARAYASDVAWFEITRAEWRAQASNQ</sequence>
<protein>
    <submittedName>
        <fullName evidence="2">Acetyltransferase</fullName>
    </submittedName>
</protein>